<dbReference type="AlphaFoldDB" id="A0A066Z5U5"/>
<dbReference type="InterPro" id="IPR006162">
    <property type="entry name" value="Ppantetheine_attach_site"/>
</dbReference>
<dbReference type="SUPFAM" id="SSF47336">
    <property type="entry name" value="ACP-like"/>
    <property type="match status" value="1"/>
</dbReference>
<sequence length="166" mass="16567">MPAVLVGLDALPLSVNGKLDRKALPAPAADRTAVAPRGETERILAALVAEVLGLPVEQVGADDNFFSLGGDSISAIQLGSRARHAGLALTPRTVFDRRTVARIAAAVSPSPAGRRPAVAATGTLAATPSASGCATAAARSAGSDRPSPSPSPPASTRPGSPPPWTP</sequence>
<evidence type="ECO:0000256" key="1">
    <source>
        <dbReference type="ARBA" id="ARBA00001957"/>
    </source>
</evidence>
<evidence type="ECO:0000259" key="5">
    <source>
        <dbReference type="PROSITE" id="PS50075"/>
    </source>
</evidence>
<comment type="caution">
    <text evidence="6">The sequence shown here is derived from an EMBL/GenBank/DDBJ whole genome shotgun (WGS) entry which is preliminary data.</text>
</comment>
<feature type="compositionally biased region" description="Low complexity" evidence="4">
    <location>
        <begin position="125"/>
        <end position="146"/>
    </location>
</feature>
<keyword evidence="2" id="KW-0596">Phosphopantetheine</keyword>
<dbReference type="GO" id="GO:0031177">
    <property type="term" value="F:phosphopantetheine binding"/>
    <property type="evidence" value="ECO:0007669"/>
    <property type="project" value="InterPro"/>
</dbReference>
<dbReference type="SMART" id="SM00823">
    <property type="entry name" value="PKS_PP"/>
    <property type="match status" value="1"/>
</dbReference>
<reference evidence="6 7" key="1">
    <citation type="submission" date="2014-05" db="EMBL/GenBank/DDBJ databases">
        <title>Draft Genome Sequence of Kitasatospora cheerisanensis KCTC 2395.</title>
        <authorList>
            <person name="Nam D.H."/>
        </authorList>
    </citation>
    <scope>NUCLEOTIDE SEQUENCE [LARGE SCALE GENOMIC DNA]</scope>
    <source>
        <strain evidence="6 7">KCTC 2395</strain>
    </source>
</reference>
<comment type="cofactor">
    <cofactor evidence="1">
        <name>pantetheine 4'-phosphate</name>
        <dbReference type="ChEBI" id="CHEBI:47942"/>
    </cofactor>
</comment>
<dbReference type="GO" id="GO:0044550">
    <property type="term" value="P:secondary metabolite biosynthetic process"/>
    <property type="evidence" value="ECO:0007669"/>
    <property type="project" value="TreeGrafter"/>
</dbReference>
<dbReference type="InterPro" id="IPR020806">
    <property type="entry name" value="PKS_PP-bd"/>
</dbReference>
<evidence type="ECO:0000313" key="7">
    <source>
        <dbReference type="Proteomes" id="UP000027178"/>
    </source>
</evidence>
<feature type="compositionally biased region" description="Pro residues" evidence="4">
    <location>
        <begin position="147"/>
        <end position="166"/>
    </location>
</feature>
<dbReference type="PROSITE" id="PS00012">
    <property type="entry name" value="PHOSPHOPANTETHEINE"/>
    <property type="match status" value="1"/>
</dbReference>
<dbReference type="GO" id="GO:0005829">
    <property type="term" value="C:cytosol"/>
    <property type="evidence" value="ECO:0007669"/>
    <property type="project" value="TreeGrafter"/>
</dbReference>
<dbReference type="EMBL" id="JNBY01000025">
    <property type="protein sequence ID" value="KDN87624.1"/>
    <property type="molecule type" value="Genomic_DNA"/>
</dbReference>
<keyword evidence="7" id="KW-1185">Reference proteome</keyword>
<dbReference type="HOGENOM" id="CLU_1600515_0_0_11"/>
<dbReference type="InterPro" id="IPR036736">
    <property type="entry name" value="ACP-like_sf"/>
</dbReference>
<accession>A0A066Z5U5</accession>
<keyword evidence="3" id="KW-0597">Phosphoprotein</keyword>
<organism evidence="6 7">
    <name type="scientific">Kitasatospora cheerisanensis KCTC 2395</name>
    <dbReference type="NCBI Taxonomy" id="1348663"/>
    <lineage>
        <taxon>Bacteria</taxon>
        <taxon>Bacillati</taxon>
        <taxon>Actinomycetota</taxon>
        <taxon>Actinomycetes</taxon>
        <taxon>Kitasatosporales</taxon>
        <taxon>Streptomycetaceae</taxon>
        <taxon>Kitasatospora</taxon>
    </lineage>
</organism>
<evidence type="ECO:0000256" key="3">
    <source>
        <dbReference type="ARBA" id="ARBA00022553"/>
    </source>
</evidence>
<dbReference type="Gene3D" id="1.10.1200.10">
    <property type="entry name" value="ACP-like"/>
    <property type="match status" value="1"/>
</dbReference>
<gene>
    <name evidence="6" type="ORF">KCH_06370</name>
</gene>
<protein>
    <submittedName>
        <fullName evidence="6">Thioester reductase</fullName>
    </submittedName>
</protein>
<dbReference type="InterPro" id="IPR009081">
    <property type="entry name" value="PP-bd_ACP"/>
</dbReference>
<dbReference type="SUPFAM" id="SSF56801">
    <property type="entry name" value="Acetyl-CoA synthetase-like"/>
    <property type="match status" value="1"/>
</dbReference>
<feature type="region of interest" description="Disordered" evidence="4">
    <location>
        <begin position="108"/>
        <end position="166"/>
    </location>
</feature>
<feature type="domain" description="Carrier" evidence="5">
    <location>
        <begin position="35"/>
        <end position="111"/>
    </location>
</feature>
<dbReference type="Proteomes" id="UP000027178">
    <property type="component" value="Unassembled WGS sequence"/>
</dbReference>
<evidence type="ECO:0000256" key="2">
    <source>
        <dbReference type="ARBA" id="ARBA00022450"/>
    </source>
</evidence>
<proteinExistence type="predicted"/>
<evidence type="ECO:0000313" key="6">
    <source>
        <dbReference type="EMBL" id="KDN87624.1"/>
    </source>
</evidence>
<dbReference type="GO" id="GO:0017000">
    <property type="term" value="P:antibiotic biosynthetic process"/>
    <property type="evidence" value="ECO:0007669"/>
    <property type="project" value="UniProtKB-ARBA"/>
</dbReference>
<name>A0A066Z5U5_9ACTN</name>
<dbReference type="PANTHER" id="PTHR45527">
    <property type="entry name" value="NONRIBOSOMAL PEPTIDE SYNTHETASE"/>
    <property type="match status" value="1"/>
</dbReference>
<dbReference type="FunFam" id="1.10.1200.10:FF:000005">
    <property type="entry name" value="Nonribosomal peptide synthetase 1"/>
    <property type="match status" value="1"/>
</dbReference>
<dbReference type="Gene3D" id="3.30.300.30">
    <property type="match status" value="1"/>
</dbReference>
<dbReference type="PROSITE" id="PS50075">
    <property type="entry name" value="CARRIER"/>
    <property type="match status" value="1"/>
</dbReference>
<dbReference type="Pfam" id="PF00550">
    <property type="entry name" value="PP-binding"/>
    <property type="match status" value="1"/>
</dbReference>
<dbReference type="eggNOG" id="COG1020">
    <property type="taxonomic scope" value="Bacteria"/>
</dbReference>
<dbReference type="InterPro" id="IPR045851">
    <property type="entry name" value="AMP-bd_C_sf"/>
</dbReference>
<dbReference type="PATRIC" id="fig|1348663.4.peg.606"/>
<dbReference type="GO" id="GO:0043041">
    <property type="term" value="P:amino acid activation for nonribosomal peptide biosynthetic process"/>
    <property type="evidence" value="ECO:0007669"/>
    <property type="project" value="TreeGrafter"/>
</dbReference>
<evidence type="ECO:0000256" key="4">
    <source>
        <dbReference type="SAM" id="MobiDB-lite"/>
    </source>
</evidence>
<dbReference type="PANTHER" id="PTHR45527:SF1">
    <property type="entry name" value="FATTY ACID SYNTHASE"/>
    <property type="match status" value="1"/>
</dbReference>